<sequence length="130" mass="14396">MNYSIAIYGGPYSDQASLSALHFARALLKREHRIQRVFFYHDGVYNSSALVTPPQDEINVPTQWQTLASEHGIELVVCIAAAVRRGLLDEKEAKRYSKSSYNLAEGYTLSGLGQLIDASINCDKLITFGA</sequence>
<dbReference type="GO" id="GO:0002143">
    <property type="term" value="P:tRNA wobble position uridine thiolation"/>
    <property type="evidence" value="ECO:0007669"/>
    <property type="project" value="TreeGrafter"/>
</dbReference>
<evidence type="ECO:0000256" key="1">
    <source>
        <dbReference type="ARBA" id="ARBA00004496"/>
    </source>
</evidence>
<dbReference type="GO" id="GO:0016783">
    <property type="term" value="F:sulfurtransferase activity"/>
    <property type="evidence" value="ECO:0007669"/>
    <property type="project" value="InterPro"/>
</dbReference>
<comment type="subcellular location">
    <subcellularLocation>
        <location evidence="1">Cytoplasm</location>
    </subcellularLocation>
</comment>
<dbReference type="EMBL" id="MTSD02000002">
    <property type="protein sequence ID" value="OOV87957.1"/>
    <property type="molecule type" value="Genomic_DNA"/>
</dbReference>
<reference evidence="5" key="1">
    <citation type="submission" date="2017-02" db="EMBL/GenBank/DDBJ databases">
        <title>Draft Genome Sequence of the Salt Water Bacterium Oceanospirillum linum ATCC 11336.</title>
        <authorList>
            <person name="Trachtenberg A.M."/>
            <person name="Carney J.G."/>
            <person name="Linnane J.D."/>
            <person name="Rheaume B.A."/>
            <person name="Pitts N.L."/>
            <person name="Mykles D.L."/>
            <person name="Maclea K.S."/>
        </authorList>
    </citation>
    <scope>NUCLEOTIDE SEQUENCE [LARGE SCALE GENOMIC DNA]</scope>
    <source>
        <strain evidence="5">ATCC 11336</strain>
    </source>
</reference>
<evidence type="ECO:0000256" key="4">
    <source>
        <dbReference type="ARBA" id="ARBA00022679"/>
    </source>
</evidence>
<dbReference type="PANTHER" id="PTHR34874:SF3">
    <property type="entry name" value="SULFURTRANSFERASE TUSD"/>
    <property type="match status" value="1"/>
</dbReference>
<evidence type="ECO:0000256" key="3">
    <source>
        <dbReference type="ARBA" id="ARBA00022490"/>
    </source>
</evidence>
<evidence type="ECO:0000256" key="2">
    <source>
        <dbReference type="ARBA" id="ARBA00007067"/>
    </source>
</evidence>
<proteinExistence type="inferred from homology"/>
<dbReference type="GO" id="GO:0097163">
    <property type="term" value="F:sulfur carrier activity"/>
    <property type="evidence" value="ECO:0007669"/>
    <property type="project" value="TreeGrafter"/>
</dbReference>
<comment type="similarity">
    <text evidence="2">Belongs to the DsrE/TusD family.</text>
</comment>
<dbReference type="AlphaFoldDB" id="A0A1T1HE15"/>
<protein>
    <submittedName>
        <fullName evidence="5">Sulfurtransferase TusD</fullName>
    </submittedName>
</protein>
<name>A0A1T1HE15_OCELI</name>
<organism evidence="5 6">
    <name type="scientific">Oceanospirillum linum</name>
    <dbReference type="NCBI Taxonomy" id="966"/>
    <lineage>
        <taxon>Bacteria</taxon>
        <taxon>Pseudomonadati</taxon>
        <taxon>Pseudomonadota</taxon>
        <taxon>Gammaproteobacteria</taxon>
        <taxon>Oceanospirillales</taxon>
        <taxon>Oceanospirillaceae</taxon>
        <taxon>Oceanospirillum</taxon>
    </lineage>
</organism>
<dbReference type="SUPFAM" id="SSF75169">
    <property type="entry name" value="DsrEFH-like"/>
    <property type="match status" value="1"/>
</dbReference>
<dbReference type="InterPro" id="IPR027396">
    <property type="entry name" value="DsrEFH-like"/>
</dbReference>
<dbReference type="InterPro" id="IPR003787">
    <property type="entry name" value="Sulphur_relay_DsrE/F-like"/>
</dbReference>
<dbReference type="InterPro" id="IPR017463">
    <property type="entry name" value="Sulphur_relay_TusD/DsrE"/>
</dbReference>
<dbReference type="STRING" id="966.BTA35_0207030"/>
<dbReference type="NCBIfam" id="NF001237">
    <property type="entry name" value="PRK00207.1"/>
    <property type="match status" value="1"/>
</dbReference>
<comment type="caution">
    <text evidence="5">The sequence shown here is derived from an EMBL/GenBank/DDBJ whole genome shotgun (WGS) entry which is preliminary data.</text>
</comment>
<evidence type="ECO:0000313" key="5">
    <source>
        <dbReference type="EMBL" id="OOV87957.1"/>
    </source>
</evidence>
<dbReference type="Proteomes" id="UP000190064">
    <property type="component" value="Unassembled WGS sequence"/>
</dbReference>
<dbReference type="RefSeq" id="WP_078319298.1">
    <property type="nucleotide sequence ID" value="NZ_FXTS01000002.1"/>
</dbReference>
<dbReference type="GO" id="GO:1990228">
    <property type="term" value="C:sulfurtransferase complex"/>
    <property type="evidence" value="ECO:0007669"/>
    <property type="project" value="TreeGrafter"/>
</dbReference>
<dbReference type="PANTHER" id="PTHR34874">
    <property type="entry name" value="PROTEIN YCHN"/>
    <property type="match status" value="1"/>
</dbReference>
<dbReference type="NCBIfam" id="TIGR03012">
    <property type="entry name" value="sulf_tusD_dsrE"/>
    <property type="match status" value="1"/>
</dbReference>
<evidence type="ECO:0000313" key="6">
    <source>
        <dbReference type="Proteomes" id="UP000190064"/>
    </source>
</evidence>
<keyword evidence="6" id="KW-1185">Reference proteome</keyword>
<dbReference type="FunFam" id="3.40.1260.10:FF:000001">
    <property type="entry name" value="Sulfurtransferase TusD"/>
    <property type="match status" value="1"/>
</dbReference>
<dbReference type="Gene3D" id="3.40.1260.10">
    <property type="entry name" value="DsrEFH-like"/>
    <property type="match status" value="1"/>
</dbReference>
<dbReference type="Pfam" id="PF02635">
    <property type="entry name" value="DsrE"/>
    <property type="match status" value="1"/>
</dbReference>
<keyword evidence="3" id="KW-0963">Cytoplasm</keyword>
<gene>
    <name evidence="5" type="ORF">BTA35_0207030</name>
</gene>
<accession>A0A1T1HE15</accession>
<keyword evidence="4" id="KW-0808">Transferase</keyword>